<comment type="function">
    <text evidence="3">Acts as component of the GARP complex that is involved in retrograde transport from early and late endosomes to the trans-Golgi network (TGN).</text>
</comment>
<feature type="region of interest" description="Disordered" evidence="4">
    <location>
        <begin position="275"/>
        <end position="299"/>
    </location>
</feature>
<comment type="subcellular location">
    <subcellularLocation>
        <location evidence="3">Golgi apparatus</location>
        <location evidence="3">trans-Golgi network</location>
    </subcellularLocation>
</comment>
<reference evidence="5 6" key="1">
    <citation type="journal article" date="2019" name="Sci. Rep.">
        <title>Orb-weaving spider Araneus ventricosus genome elucidates the spidroin gene catalogue.</title>
        <authorList>
            <person name="Kono N."/>
            <person name="Nakamura H."/>
            <person name="Ohtoshi R."/>
            <person name="Moran D.A.P."/>
            <person name="Shinohara A."/>
            <person name="Yoshida Y."/>
            <person name="Fujiwara M."/>
            <person name="Mori M."/>
            <person name="Tomita M."/>
            <person name="Arakawa K."/>
        </authorList>
    </citation>
    <scope>NUCLEOTIDE SEQUENCE [LARGE SCALE GENOMIC DNA]</scope>
</reference>
<keyword evidence="3" id="KW-0653">Protein transport</keyword>
<comment type="caution">
    <text evidence="5">The sequence shown here is derived from an EMBL/GenBank/DDBJ whole genome shotgun (WGS) entry which is preliminary data.</text>
</comment>
<gene>
    <name evidence="5" type="primary">vps51_5</name>
    <name evidence="5" type="ORF">AVEN_192210_1</name>
</gene>
<keyword evidence="6" id="KW-1185">Reference proteome</keyword>
<keyword evidence="3" id="KW-0813">Transport</keyword>
<dbReference type="GO" id="GO:0000938">
    <property type="term" value="C:GARP complex"/>
    <property type="evidence" value="ECO:0007669"/>
    <property type="project" value="UniProtKB-UniRule"/>
</dbReference>
<dbReference type="GO" id="GO:0042147">
    <property type="term" value="P:retrograde transport, endosome to Golgi"/>
    <property type="evidence" value="ECO:0007669"/>
    <property type="project" value="UniProtKB-UniRule"/>
</dbReference>
<dbReference type="GO" id="GO:0048193">
    <property type="term" value="P:Golgi vesicle transport"/>
    <property type="evidence" value="ECO:0007669"/>
    <property type="project" value="TreeGrafter"/>
</dbReference>
<dbReference type="GO" id="GO:0015031">
    <property type="term" value="P:protein transport"/>
    <property type="evidence" value="ECO:0007669"/>
    <property type="project" value="UniProtKB-UniRule"/>
</dbReference>
<evidence type="ECO:0000256" key="1">
    <source>
        <dbReference type="ARBA" id="ARBA00006080"/>
    </source>
</evidence>
<feature type="region of interest" description="Disordered" evidence="4">
    <location>
        <begin position="176"/>
        <end position="231"/>
    </location>
</feature>
<dbReference type="GO" id="GO:0007030">
    <property type="term" value="P:Golgi organization"/>
    <property type="evidence" value="ECO:0007669"/>
    <property type="project" value="UniProtKB-UniRule"/>
</dbReference>
<feature type="compositionally biased region" description="Polar residues" evidence="4">
    <location>
        <begin position="275"/>
        <end position="291"/>
    </location>
</feature>
<dbReference type="Proteomes" id="UP000499080">
    <property type="component" value="Unassembled WGS sequence"/>
</dbReference>
<dbReference type="PANTHER" id="PTHR15954:SF4">
    <property type="entry name" value="VACUOLAR PROTEIN SORTING-ASSOCIATED PROTEIN 51 HOMOLOG"/>
    <property type="match status" value="1"/>
</dbReference>
<feature type="compositionally biased region" description="Low complexity" evidence="4">
    <location>
        <begin position="208"/>
        <end position="221"/>
    </location>
</feature>
<dbReference type="AlphaFoldDB" id="A0A4Y2JDE1"/>
<dbReference type="OrthoDB" id="203678at2759"/>
<evidence type="ECO:0000313" key="6">
    <source>
        <dbReference type="Proteomes" id="UP000499080"/>
    </source>
</evidence>
<dbReference type="EMBL" id="BGPR01003433">
    <property type="protein sequence ID" value="GBM88077.1"/>
    <property type="molecule type" value="Genomic_DNA"/>
</dbReference>
<accession>A0A4Y2JDE1</accession>
<sequence>MTLLQTIDELCPNTFYNPICTSGYLTPLQRKKLREKRNLSLSPNVTKGSENLNKPKSVSKGIKKAKTKRTPKLKSKEKVIKKVLKQKESRDCFPQLQCSISDLVGHNKDDNLKEKKFFKNRSPQHLKKARFVMPLTCKKGLDFIPTMPLRPAKDDIKQRSLNNSIMETSTESMELDDSFESCAGESQSNSFSEKVSSNSNTEVREISDATSSDSSSSSQVSENLENTDCNKKSEKKGICDKFDLFEFDWPSDEVLLERENRARAVLRESLAASKSNSSFGDFNESSTNIEETSPPKKLFPIFNKSRQTEKEQTYKQYNVYKNHLDLEHFIRILRASPKQLAECVDLLLQLEEPTEVLCDEFLKHAKEKLDDDLKELESHLNYPEESVADKTDEASKKQMDILEFIDFSYNNFVSNTSLVIASYWDLFLQKPAADSEHKKTVDMNIPMKKLEDFVIKLMEQYFTFIEIRFSKERMIWNKYWWNSSNDDAILVRALDRFYRRVQAMNRLLPHIDFTLRGIKIVQKAAQDRCNYYLQKLIECFSAALVNMRQNIVAPRSLNQDGTKALTDLLNTFESQISSRINTVQADLQLFIQTDITFAMKVQFKEEFCRQYVREGVIIAFLRHINKTCQEFCSCTERNTVPPQLILVLSRFCLNLEQSAISEWVSLVDDSFSITNDNGLTSISDICMETKEVAQKLIDHFVKVQGLNISQVS</sequence>
<keyword evidence="3" id="KW-0333">Golgi apparatus</keyword>
<dbReference type="GO" id="GO:0032456">
    <property type="term" value="P:endocytic recycling"/>
    <property type="evidence" value="ECO:0007669"/>
    <property type="project" value="TreeGrafter"/>
</dbReference>
<dbReference type="GO" id="GO:0005829">
    <property type="term" value="C:cytosol"/>
    <property type="evidence" value="ECO:0007669"/>
    <property type="project" value="GOC"/>
</dbReference>
<protein>
    <recommendedName>
        <fullName evidence="2 3">Vacuolar protein sorting-associated protein 51 homolog</fullName>
    </recommendedName>
</protein>
<dbReference type="GO" id="GO:0006869">
    <property type="term" value="P:lipid transport"/>
    <property type="evidence" value="ECO:0007669"/>
    <property type="project" value="UniProtKB-UniRule"/>
</dbReference>
<evidence type="ECO:0000256" key="3">
    <source>
        <dbReference type="RuleBase" id="RU368010"/>
    </source>
</evidence>
<name>A0A4Y2JDE1_ARAVE</name>
<feature type="compositionally biased region" description="Low complexity" evidence="4">
    <location>
        <begin position="186"/>
        <end position="200"/>
    </location>
</feature>
<comment type="similarity">
    <text evidence="1 3">Belongs to the VPS51 family.</text>
</comment>
<feature type="compositionally biased region" description="Basic residues" evidence="4">
    <location>
        <begin position="61"/>
        <end position="73"/>
    </location>
</feature>
<organism evidence="5 6">
    <name type="scientific">Araneus ventricosus</name>
    <name type="common">Orbweaver spider</name>
    <name type="synonym">Epeira ventricosa</name>
    <dbReference type="NCBI Taxonomy" id="182803"/>
    <lineage>
        <taxon>Eukaryota</taxon>
        <taxon>Metazoa</taxon>
        <taxon>Ecdysozoa</taxon>
        <taxon>Arthropoda</taxon>
        <taxon>Chelicerata</taxon>
        <taxon>Arachnida</taxon>
        <taxon>Araneae</taxon>
        <taxon>Araneomorphae</taxon>
        <taxon>Entelegynae</taxon>
        <taxon>Araneoidea</taxon>
        <taxon>Araneidae</taxon>
        <taxon>Araneus</taxon>
    </lineage>
</organism>
<feature type="compositionally biased region" description="Polar residues" evidence="4">
    <location>
        <begin position="39"/>
        <end position="56"/>
    </location>
</feature>
<dbReference type="InterPro" id="IPR014812">
    <property type="entry name" value="Vps51"/>
</dbReference>
<evidence type="ECO:0000256" key="4">
    <source>
        <dbReference type="SAM" id="MobiDB-lite"/>
    </source>
</evidence>
<proteinExistence type="inferred from homology"/>
<dbReference type="PANTHER" id="PTHR15954">
    <property type="entry name" value="VACUOLAR PROTEIN SORTING-ASSOCIATED PROTEIN 51 HOMOLOG"/>
    <property type="match status" value="1"/>
</dbReference>
<feature type="region of interest" description="Disordered" evidence="4">
    <location>
        <begin position="36"/>
        <end position="74"/>
    </location>
</feature>
<evidence type="ECO:0000313" key="5">
    <source>
        <dbReference type="EMBL" id="GBM88077.1"/>
    </source>
</evidence>
<dbReference type="GO" id="GO:0007041">
    <property type="term" value="P:lysosomal transport"/>
    <property type="evidence" value="ECO:0007669"/>
    <property type="project" value="TreeGrafter"/>
</dbReference>
<keyword evidence="3" id="KW-0445">Lipid transport</keyword>
<dbReference type="GO" id="GO:1990745">
    <property type="term" value="C:EARP complex"/>
    <property type="evidence" value="ECO:0007669"/>
    <property type="project" value="TreeGrafter"/>
</dbReference>
<evidence type="ECO:0000256" key="2">
    <source>
        <dbReference type="ARBA" id="ARBA00016122"/>
    </source>
</evidence>
<dbReference type="GO" id="GO:0016020">
    <property type="term" value="C:membrane"/>
    <property type="evidence" value="ECO:0007669"/>
    <property type="project" value="TreeGrafter"/>
</dbReference>
<comment type="subunit">
    <text evidence="3">Component of the Golgi-associated retrograde protein (GARP) complex.</text>
</comment>